<dbReference type="OrthoDB" id="82308at2157"/>
<gene>
    <name evidence="1" type="ORF">MBBAR_21c00070</name>
</gene>
<accession>A0A1V6N0R7</accession>
<dbReference type="RefSeq" id="WP_080460850.1">
    <property type="nucleotide sequence ID" value="NZ_JXMW01000021.1"/>
</dbReference>
<comment type="caution">
    <text evidence="1">The sequence shown here is derived from an EMBL/GenBank/DDBJ whole genome shotgun (WGS) entry which is preliminary data.</text>
</comment>
<dbReference type="EMBL" id="JXMW01000021">
    <property type="protein sequence ID" value="OQD58288.1"/>
    <property type="molecule type" value="Genomic_DNA"/>
</dbReference>
<evidence type="ECO:0000313" key="2">
    <source>
        <dbReference type="Proteomes" id="UP000191661"/>
    </source>
</evidence>
<name>A0A1V6N0R7_METAZ</name>
<proteinExistence type="predicted"/>
<reference evidence="1 2" key="1">
    <citation type="submission" date="2014-12" db="EMBL/GenBank/DDBJ databases">
        <title>Genome sequence of Methanobrevibacter arboriphilicus DH1, DSM1125.</title>
        <authorList>
            <person name="Poehlein A."/>
            <person name="Thauer R.K."/>
            <person name="Seedorf H."/>
            <person name="Daniel R."/>
        </authorList>
    </citation>
    <scope>NUCLEOTIDE SEQUENCE [LARGE SCALE GENOMIC DNA]</scope>
    <source>
        <strain evidence="1 2">DH1</strain>
    </source>
</reference>
<dbReference type="Proteomes" id="UP000191661">
    <property type="component" value="Unassembled WGS sequence"/>
</dbReference>
<sequence length="211" mass="24509">MKIVTTPMCEKILEFAEITDYKVNKNPDNEDGDLAIILSESNTKMDSLKIKLNTFSQIKNSIIQVSKIKNILNKHYNSNSSKFNWNEIDFSLYEPALDSQEINDIFLKYPLASDWLDMNKKDVFQEKNSKINVKVYSSFLRDIIIDMGFNILDLESDSSNIDYIIFPDYMNIDKENSKYGLISIPTHNNVSKNPIKRAELRYSILNNLKNE</sequence>
<keyword evidence="2" id="KW-1185">Reference proteome</keyword>
<organism evidence="1 2">
    <name type="scientific">Methanobrevibacter arboriphilus JCM 13429 = DSM 1125</name>
    <dbReference type="NCBI Taxonomy" id="1300164"/>
    <lineage>
        <taxon>Archaea</taxon>
        <taxon>Methanobacteriati</taxon>
        <taxon>Methanobacteriota</taxon>
        <taxon>Methanomada group</taxon>
        <taxon>Methanobacteria</taxon>
        <taxon>Methanobacteriales</taxon>
        <taxon>Methanobacteriaceae</taxon>
        <taxon>Methanobrevibacter</taxon>
    </lineage>
</organism>
<protein>
    <submittedName>
        <fullName evidence="1">Uncharacterized protein</fullName>
    </submittedName>
</protein>
<evidence type="ECO:0000313" key="1">
    <source>
        <dbReference type="EMBL" id="OQD58288.1"/>
    </source>
</evidence>
<dbReference type="AlphaFoldDB" id="A0A1V6N0R7"/>